<keyword evidence="11" id="KW-0697">Rotamase</keyword>
<evidence type="ECO:0000256" key="8">
    <source>
        <dbReference type="ARBA" id="ARBA00038408"/>
    </source>
</evidence>
<keyword evidence="7" id="KW-0143">Chaperone</keyword>
<evidence type="ECO:0000256" key="3">
    <source>
        <dbReference type="ARBA" id="ARBA00022519"/>
    </source>
</evidence>
<keyword evidence="4 12" id="KW-0812">Transmembrane</keyword>
<dbReference type="PROSITE" id="PS50198">
    <property type="entry name" value="PPIC_PPIASE_2"/>
    <property type="match status" value="1"/>
</dbReference>
<dbReference type="GO" id="GO:0003755">
    <property type="term" value="F:peptidyl-prolyl cis-trans isomerase activity"/>
    <property type="evidence" value="ECO:0007669"/>
    <property type="project" value="UniProtKB-KW"/>
</dbReference>
<dbReference type="KEGG" id="dfl:DFE_2050"/>
<name>A0A2Z6B065_9BACT</name>
<dbReference type="SUPFAM" id="SSF109998">
    <property type="entry name" value="Triger factor/SurA peptide-binding domain-like"/>
    <property type="match status" value="1"/>
</dbReference>
<comment type="similarity">
    <text evidence="8">Belongs to the PpiD chaperone family.</text>
</comment>
<dbReference type="Pfam" id="PF00639">
    <property type="entry name" value="Rotamase"/>
    <property type="match status" value="1"/>
</dbReference>
<sequence length="634" mass="70276">MLDGLRQNAGSWVIKILFGVIILAFVFAYGSGTLGGKGGGVLAYLGETPIMITDFQSRLRRELDAVRTQMPGLSNEDISQMRIKDRVLANMVNSTLIRQQALELGLAVSDAELQKRIVSYQVFRGKDGRFDTGIYRAVLRGSNMTPADFETGMRQDIMAEKLQKYLDMTVVVDDAEVRDFFQYGGERVAIDYLLFPWEDFAAEVQSSDEQVEKYYADNQDRFRRPARATLQYLQFTPQALSGVQTVSAEEIKTYYDTHQDEFARPEQVRARHILLKLDAGAPEAEVKDVRTKLLRLKARLAKGSTFEELAKKYSEGPSNATGGDLGWFSRGMMVGPFEEAAFSLKPGEVSEPIRTKFGWHLLKLEDHRDEGVKALAEAESDIRSSLAEDKAADALSDKLDQAIGQIIVGDTLVKVAEGLGMTLESTGAMTKDMLVQRLGIDAESVQLLFDLETGKASETPLSIEGGYLLAAKSKFVESTVAPLDEVKGVIVETLRREGALTLAQEKADSVLTELVDPAKAKAALVQYKAKLATSKPFARRGLIPELGMNPELVEAAFAGTEGQWLDKSYSVGSGYALARLVERVAPPEELWERQKELLRTQIQQAKTNEMFMAYLSGLRDKIELKVVQPQLLEN</sequence>
<dbReference type="SUPFAM" id="SSF54534">
    <property type="entry name" value="FKBP-like"/>
    <property type="match status" value="1"/>
</dbReference>
<evidence type="ECO:0000259" key="13">
    <source>
        <dbReference type="PROSITE" id="PS50198"/>
    </source>
</evidence>
<dbReference type="InterPro" id="IPR046357">
    <property type="entry name" value="PPIase_dom_sf"/>
</dbReference>
<evidence type="ECO:0000256" key="5">
    <source>
        <dbReference type="ARBA" id="ARBA00022989"/>
    </source>
</evidence>
<keyword evidence="15" id="KW-1185">Reference proteome</keyword>
<proteinExistence type="inferred from homology"/>
<evidence type="ECO:0000256" key="1">
    <source>
        <dbReference type="ARBA" id="ARBA00004382"/>
    </source>
</evidence>
<keyword evidence="3" id="KW-0997">Cell inner membrane</keyword>
<dbReference type="InterPro" id="IPR023058">
    <property type="entry name" value="PPIase_PpiC_CS"/>
</dbReference>
<dbReference type="PANTHER" id="PTHR47529:SF1">
    <property type="entry name" value="PERIPLASMIC CHAPERONE PPID"/>
    <property type="match status" value="1"/>
</dbReference>
<dbReference type="Gene3D" id="1.10.4030.10">
    <property type="entry name" value="Porin chaperone SurA, peptide-binding domain"/>
    <property type="match status" value="1"/>
</dbReference>
<evidence type="ECO:0000256" key="9">
    <source>
        <dbReference type="ARBA" id="ARBA00040743"/>
    </source>
</evidence>
<evidence type="ECO:0000256" key="6">
    <source>
        <dbReference type="ARBA" id="ARBA00023136"/>
    </source>
</evidence>
<dbReference type="Pfam" id="PF13624">
    <property type="entry name" value="SurA_N_3"/>
    <property type="match status" value="1"/>
</dbReference>
<evidence type="ECO:0000256" key="10">
    <source>
        <dbReference type="ARBA" id="ARBA00042775"/>
    </source>
</evidence>
<dbReference type="InterPro" id="IPR052029">
    <property type="entry name" value="PpiD_chaperone"/>
</dbReference>
<dbReference type="InterPro" id="IPR000297">
    <property type="entry name" value="PPIase_PpiC"/>
</dbReference>
<dbReference type="Gene3D" id="3.10.50.40">
    <property type="match status" value="1"/>
</dbReference>
<evidence type="ECO:0000256" key="4">
    <source>
        <dbReference type="ARBA" id="ARBA00022692"/>
    </source>
</evidence>
<keyword evidence="5 12" id="KW-1133">Transmembrane helix</keyword>
<dbReference type="PANTHER" id="PTHR47529">
    <property type="entry name" value="PEPTIDYL-PROLYL CIS-TRANS ISOMERASE D"/>
    <property type="match status" value="1"/>
</dbReference>
<feature type="transmembrane region" description="Helical" evidence="12">
    <location>
        <begin position="12"/>
        <end position="30"/>
    </location>
</feature>
<evidence type="ECO:0000256" key="2">
    <source>
        <dbReference type="ARBA" id="ARBA00022475"/>
    </source>
</evidence>
<organism evidence="14 15">
    <name type="scientific">Desulfovibrio ferrophilus</name>
    <dbReference type="NCBI Taxonomy" id="241368"/>
    <lineage>
        <taxon>Bacteria</taxon>
        <taxon>Pseudomonadati</taxon>
        <taxon>Thermodesulfobacteriota</taxon>
        <taxon>Desulfovibrionia</taxon>
        <taxon>Desulfovibrionales</taxon>
        <taxon>Desulfovibrionaceae</taxon>
        <taxon>Desulfovibrio</taxon>
    </lineage>
</organism>
<gene>
    <name evidence="14" type="ORF">DFE_2050</name>
</gene>
<dbReference type="GO" id="GO:0005886">
    <property type="term" value="C:plasma membrane"/>
    <property type="evidence" value="ECO:0007669"/>
    <property type="project" value="UniProtKB-SubCell"/>
</dbReference>
<protein>
    <recommendedName>
        <fullName evidence="9">Periplasmic chaperone PpiD</fullName>
    </recommendedName>
    <alternativeName>
        <fullName evidence="10">Periplasmic folding chaperone</fullName>
    </alternativeName>
</protein>
<accession>A0A2Z6B065</accession>
<comment type="subcellular location">
    <subcellularLocation>
        <location evidence="1">Cell inner membrane</location>
        <topology evidence="1">Single-pass type II membrane protein</topology>
        <orientation evidence="1">Periplasmic side</orientation>
    </subcellularLocation>
</comment>
<dbReference type="PROSITE" id="PS01096">
    <property type="entry name" value="PPIC_PPIASE_1"/>
    <property type="match status" value="1"/>
</dbReference>
<keyword evidence="2" id="KW-1003">Cell membrane</keyword>
<feature type="domain" description="PpiC" evidence="13">
    <location>
        <begin position="265"/>
        <end position="366"/>
    </location>
</feature>
<keyword evidence="11 14" id="KW-0413">Isomerase</keyword>
<dbReference type="Proteomes" id="UP000269883">
    <property type="component" value="Chromosome"/>
</dbReference>
<reference evidence="14 15" key="1">
    <citation type="journal article" date="2018" name="Sci. Adv.">
        <title>Multi-heme cytochromes provide a pathway for survival in energy-limited environments.</title>
        <authorList>
            <person name="Deng X."/>
            <person name="Dohmae N."/>
            <person name="Nealson K.H."/>
            <person name="Hashimoto K."/>
            <person name="Okamoto A."/>
        </authorList>
    </citation>
    <scope>NUCLEOTIDE SEQUENCE [LARGE SCALE GENOMIC DNA]</scope>
    <source>
        <strain evidence="14 15">IS5</strain>
    </source>
</reference>
<evidence type="ECO:0000256" key="12">
    <source>
        <dbReference type="SAM" id="Phobius"/>
    </source>
</evidence>
<dbReference type="OrthoDB" id="9812372at2"/>
<keyword evidence="6 12" id="KW-0472">Membrane</keyword>
<dbReference type="InterPro" id="IPR027304">
    <property type="entry name" value="Trigger_fact/SurA_dom_sf"/>
</dbReference>
<dbReference type="AlphaFoldDB" id="A0A2Z6B065"/>
<evidence type="ECO:0000256" key="11">
    <source>
        <dbReference type="PROSITE-ProRule" id="PRU00278"/>
    </source>
</evidence>
<evidence type="ECO:0000313" key="15">
    <source>
        <dbReference type="Proteomes" id="UP000269883"/>
    </source>
</evidence>
<evidence type="ECO:0000256" key="7">
    <source>
        <dbReference type="ARBA" id="ARBA00023186"/>
    </source>
</evidence>
<dbReference type="EMBL" id="AP017378">
    <property type="protein sequence ID" value="BBD08776.1"/>
    <property type="molecule type" value="Genomic_DNA"/>
</dbReference>
<evidence type="ECO:0000313" key="14">
    <source>
        <dbReference type="EMBL" id="BBD08776.1"/>
    </source>
</evidence>
<dbReference type="RefSeq" id="WP_126379160.1">
    <property type="nucleotide sequence ID" value="NZ_AP017378.1"/>
</dbReference>